<proteinExistence type="predicted"/>
<dbReference type="OrthoDB" id="6488088at2759"/>
<evidence type="ECO:0000256" key="1">
    <source>
        <dbReference type="SAM" id="MobiDB-lite"/>
    </source>
</evidence>
<dbReference type="EMBL" id="CAEY01000481">
    <property type="status" value="NOT_ANNOTATED_CDS"/>
    <property type="molecule type" value="Genomic_DNA"/>
</dbReference>
<dbReference type="InterPro" id="IPR013783">
    <property type="entry name" value="Ig-like_fold"/>
</dbReference>
<protein>
    <recommendedName>
        <fullName evidence="2">Ig-like domain-containing protein</fullName>
    </recommendedName>
</protein>
<organism evidence="3 4">
    <name type="scientific">Tetranychus urticae</name>
    <name type="common">Two-spotted spider mite</name>
    <dbReference type="NCBI Taxonomy" id="32264"/>
    <lineage>
        <taxon>Eukaryota</taxon>
        <taxon>Metazoa</taxon>
        <taxon>Ecdysozoa</taxon>
        <taxon>Arthropoda</taxon>
        <taxon>Chelicerata</taxon>
        <taxon>Arachnida</taxon>
        <taxon>Acari</taxon>
        <taxon>Acariformes</taxon>
        <taxon>Trombidiformes</taxon>
        <taxon>Prostigmata</taxon>
        <taxon>Eleutherengona</taxon>
        <taxon>Raphignathae</taxon>
        <taxon>Tetranychoidea</taxon>
        <taxon>Tetranychidae</taxon>
        <taxon>Tetranychus</taxon>
    </lineage>
</organism>
<dbReference type="eggNOG" id="ENOG502RY6Y">
    <property type="taxonomic scope" value="Eukaryota"/>
</dbReference>
<dbReference type="HOGENOM" id="CLU_046048_0_2_1"/>
<feature type="region of interest" description="Disordered" evidence="1">
    <location>
        <begin position="257"/>
        <end position="320"/>
    </location>
</feature>
<dbReference type="FunFam" id="2.60.40.10:FF:000437">
    <property type="entry name" value="Beat-IIIc, isoform A"/>
    <property type="match status" value="1"/>
</dbReference>
<reference evidence="4" key="1">
    <citation type="submission" date="2011-08" db="EMBL/GenBank/DDBJ databases">
        <authorList>
            <person name="Rombauts S."/>
        </authorList>
    </citation>
    <scope>NUCLEOTIDE SEQUENCE</scope>
    <source>
        <strain evidence="4">London</strain>
    </source>
</reference>
<feature type="compositionally biased region" description="Low complexity" evidence="1">
    <location>
        <begin position="257"/>
        <end position="267"/>
    </location>
</feature>
<dbReference type="Gene3D" id="2.60.40.10">
    <property type="entry name" value="Immunoglobulins"/>
    <property type="match status" value="2"/>
</dbReference>
<feature type="compositionally biased region" description="Polar residues" evidence="1">
    <location>
        <begin position="307"/>
        <end position="320"/>
    </location>
</feature>
<dbReference type="InterPro" id="IPR036179">
    <property type="entry name" value="Ig-like_dom_sf"/>
</dbReference>
<dbReference type="PANTHER" id="PTHR21261:SF15">
    <property type="entry name" value="BEATEN PATH IIIA, ISOFORM D-RELATED"/>
    <property type="match status" value="1"/>
</dbReference>
<reference evidence="3" key="2">
    <citation type="submission" date="2015-06" db="UniProtKB">
        <authorList>
            <consortium name="EnsemblMetazoa"/>
        </authorList>
    </citation>
    <scope>IDENTIFICATION</scope>
</reference>
<dbReference type="SUPFAM" id="SSF48726">
    <property type="entry name" value="Immunoglobulin"/>
    <property type="match status" value="1"/>
</dbReference>
<gene>
    <name evidence="3" type="primary">107361825</name>
</gene>
<dbReference type="Proteomes" id="UP000015104">
    <property type="component" value="Unassembled WGS sequence"/>
</dbReference>
<sequence length="481" mass="53633">MTLRITLRHSVVTFTSILFSSFISIQFNSGTIESIKLRRFGVPGAVANGSSVWLHCDYDLENDSLYSVKWYKNYEEFYGYLPSSNGIQHKVFPQRGINIDLLKSNSTHVCLESIDLNTEGTFGCEVSTEAPVFRTVKAEKDLRIYVSPTSHLKVFGLQEHYNIHDTINLTCIGGPSKPPMLIAWFINDKKVDPSSRLIQSISSTRDIDGLYLSLTTLTFPLKSTSISNGDLIISCEALFTTIYGVTYKELIIEEKSPSSSSSSSSYSTFDSTNEQSEHENEHHHGHQLHPSPSSQTPHHHSLDTDYPVTSESFPDSDSHSILRSPSITGFSSIYSIGTILQVNCSTEPSHPPAYLEWFINDREALKEELVHFNQPETIKLTSSIYDNFGVFGDSQPKASQLGLQLKIAKEHYQTSDGFLRIRCKATHAKIISWEKSQLVISSNGKQSSQLYASHPVTSDSLEIISSWLLSILLAVSLSLSS</sequence>
<dbReference type="PROSITE" id="PS50835">
    <property type="entry name" value="IG_LIKE"/>
    <property type="match status" value="1"/>
</dbReference>
<evidence type="ECO:0000259" key="2">
    <source>
        <dbReference type="PROSITE" id="PS50835"/>
    </source>
</evidence>
<dbReference type="EnsemblMetazoa" id="tetur01g14280.1">
    <property type="protein sequence ID" value="tetur01g14280.1"/>
    <property type="gene ID" value="tetur01g14280"/>
</dbReference>
<dbReference type="InterPro" id="IPR007110">
    <property type="entry name" value="Ig-like_dom"/>
</dbReference>
<name>T1JTI6_TETUR</name>
<dbReference type="AlphaFoldDB" id="T1JTI6"/>
<evidence type="ECO:0000313" key="3">
    <source>
        <dbReference type="EnsemblMetazoa" id="tetur01g14280.1"/>
    </source>
</evidence>
<feature type="domain" description="Ig-like" evidence="2">
    <location>
        <begin position="46"/>
        <end position="143"/>
    </location>
</feature>
<evidence type="ECO:0000313" key="4">
    <source>
        <dbReference type="Proteomes" id="UP000015104"/>
    </source>
</evidence>
<dbReference type="PANTHER" id="PTHR21261">
    <property type="entry name" value="BEAT PROTEIN"/>
    <property type="match status" value="1"/>
</dbReference>
<accession>T1JTI6</accession>
<keyword evidence="4" id="KW-1185">Reference proteome</keyword>